<proteinExistence type="predicted"/>
<dbReference type="InterPro" id="IPR013726">
    <property type="entry name" value="Mitofissin"/>
</dbReference>
<dbReference type="GO" id="GO:0005737">
    <property type="term" value="C:cytoplasm"/>
    <property type="evidence" value="ECO:0007669"/>
    <property type="project" value="TreeGrafter"/>
</dbReference>
<dbReference type="EMBL" id="JAEPRA010000010">
    <property type="protein sequence ID" value="KAG2179594.1"/>
    <property type="molecule type" value="Genomic_DNA"/>
</dbReference>
<keyword evidence="2" id="KW-1185">Reference proteome</keyword>
<comment type="caution">
    <text evidence="1">The sequence shown here is derived from an EMBL/GenBank/DDBJ whole genome shotgun (WGS) entry which is preliminary data.</text>
</comment>
<feature type="non-terminal residue" evidence="1">
    <location>
        <position position="1"/>
    </location>
</feature>
<dbReference type="PANTHER" id="PTHR28075">
    <property type="entry name" value="CHROMOSOME 16, WHOLE GENOME SHOTGUN SEQUENCE"/>
    <property type="match status" value="1"/>
</dbReference>
<dbReference type="AlphaFoldDB" id="A0A8H7PSA9"/>
<accession>A0A8H7PSA9</accession>
<dbReference type="OrthoDB" id="16824at2759"/>
<dbReference type="Pfam" id="PF08520">
    <property type="entry name" value="Mitofissin"/>
    <property type="match status" value="1"/>
</dbReference>
<organism evidence="1 2">
    <name type="scientific">Umbelopsis vinacea</name>
    <dbReference type="NCBI Taxonomy" id="44442"/>
    <lineage>
        <taxon>Eukaryota</taxon>
        <taxon>Fungi</taxon>
        <taxon>Fungi incertae sedis</taxon>
        <taxon>Mucoromycota</taxon>
        <taxon>Mucoromycotina</taxon>
        <taxon>Umbelopsidomycetes</taxon>
        <taxon>Umbelopsidales</taxon>
        <taxon>Umbelopsidaceae</taxon>
        <taxon>Umbelopsis</taxon>
    </lineage>
</organism>
<evidence type="ECO:0000313" key="2">
    <source>
        <dbReference type="Proteomes" id="UP000612746"/>
    </source>
</evidence>
<evidence type="ECO:0000313" key="1">
    <source>
        <dbReference type="EMBL" id="KAG2179594.1"/>
    </source>
</evidence>
<gene>
    <name evidence="1" type="ORF">INT44_006442</name>
</gene>
<sequence>FENMLGKIVHFTADAILISAVLAGIKRNTGLQPATSKIENKELRSYIDRYLGVGEWVLDTTTVLMSNSSYFERKH</sequence>
<reference evidence="1" key="1">
    <citation type="submission" date="2020-12" db="EMBL/GenBank/DDBJ databases">
        <title>Metabolic potential, ecology and presence of endohyphal bacteria is reflected in genomic diversity of Mucoromycotina.</title>
        <authorList>
            <person name="Muszewska A."/>
            <person name="Okrasinska A."/>
            <person name="Steczkiewicz K."/>
            <person name="Drgas O."/>
            <person name="Orlowska M."/>
            <person name="Perlinska-Lenart U."/>
            <person name="Aleksandrzak-Piekarczyk T."/>
            <person name="Szatraj K."/>
            <person name="Zielenkiewicz U."/>
            <person name="Pilsyk S."/>
            <person name="Malc E."/>
            <person name="Mieczkowski P."/>
            <person name="Kruszewska J.S."/>
            <person name="Biernat P."/>
            <person name="Pawlowska J."/>
        </authorList>
    </citation>
    <scope>NUCLEOTIDE SEQUENCE</scope>
    <source>
        <strain evidence="1">WA0000051536</strain>
    </source>
</reference>
<name>A0A8H7PSA9_9FUNG</name>
<protein>
    <recommendedName>
        <fullName evidence="3">DUF1748-domain-containing protein</fullName>
    </recommendedName>
</protein>
<dbReference type="PANTHER" id="PTHR28075:SF1">
    <property type="entry name" value="DUF1748-DOMAIN-CONTAINING PROTEIN"/>
    <property type="match status" value="1"/>
</dbReference>
<dbReference type="Proteomes" id="UP000612746">
    <property type="component" value="Unassembled WGS sequence"/>
</dbReference>
<evidence type="ECO:0008006" key="3">
    <source>
        <dbReference type="Google" id="ProtNLM"/>
    </source>
</evidence>